<organism evidence="1 2">
    <name type="scientific">Bos mutus</name>
    <name type="common">wild yak</name>
    <dbReference type="NCBI Taxonomy" id="72004"/>
    <lineage>
        <taxon>Eukaryota</taxon>
        <taxon>Metazoa</taxon>
        <taxon>Chordata</taxon>
        <taxon>Craniata</taxon>
        <taxon>Vertebrata</taxon>
        <taxon>Euteleostomi</taxon>
        <taxon>Mammalia</taxon>
        <taxon>Eutheria</taxon>
        <taxon>Laurasiatheria</taxon>
        <taxon>Artiodactyla</taxon>
        <taxon>Ruminantia</taxon>
        <taxon>Pecora</taxon>
        <taxon>Bovidae</taxon>
        <taxon>Bovinae</taxon>
        <taxon>Bos</taxon>
    </lineage>
</organism>
<dbReference type="Proteomes" id="UP000322234">
    <property type="component" value="Unassembled WGS sequence"/>
</dbReference>
<name>A0A6B0RK71_9CETA</name>
<reference evidence="1" key="1">
    <citation type="submission" date="2019-10" db="EMBL/GenBank/DDBJ databases">
        <title>The sequence and de novo assembly of the wild yak genome.</title>
        <authorList>
            <person name="Liu Y."/>
        </authorList>
    </citation>
    <scope>NUCLEOTIDE SEQUENCE [LARGE SCALE GENOMIC DNA]</scope>
    <source>
        <strain evidence="1">WY2019</strain>
    </source>
</reference>
<comment type="caution">
    <text evidence="1">The sequence shown here is derived from an EMBL/GenBank/DDBJ whole genome shotgun (WGS) entry which is preliminary data.</text>
</comment>
<sequence length="89" mass="9381">MGSEPWLSLAQGLSHVGIAACVSDGGLDVTYLCGSDIWPVVYGTVQLLYSPSPNSGQLLQDIFLRFQDELRLCSVLSGATTCNPGVGSF</sequence>
<accession>A0A6B0RK71</accession>
<gene>
    <name evidence="1" type="ORF">E5288_WYG016171</name>
</gene>
<keyword evidence="2" id="KW-1185">Reference proteome</keyword>
<proteinExistence type="predicted"/>
<evidence type="ECO:0000313" key="2">
    <source>
        <dbReference type="Proteomes" id="UP000322234"/>
    </source>
</evidence>
<protein>
    <submittedName>
        <fullName evidence="1">Uncharacterized protein</fullName>
    </submittedName>
</protein>
<dbReference type="EMBL" id="VBQZ03000064">
    <property type="protein sequence ID" value="MXQ90530.1"/>
    <property type="molecule type" value="Genomic_DNA"/>
</dbReference>
<dbReference type="AlphaFoldDB" id="A0A6B0RK71"/>
<evidence type="ECO:0000313" key="1">
    <source>
        <dbReference type="EMBL" id="MXQ90530.1"/>
    </source>
</evidence>